<evidence type="ECO:0000313" key="2">
    <source>
        <dbReference type="EMBL" id="HIS65759.1"/>
    </source>
</evidence>
<feature type="domain" description="DUF4376" evidence="1">
    <location>
        <begin position="29"/>
        <end position="139"/>
    </location>
</feature>
<reference evidence="2" key="1">
    <citation type="submission" date="2020-10" db="EMBL/GenBank/DDBJ databases">
        <authorList>
            <person name="Gilroy R."/>
        </authorList>
    </citation>
    <scope>NUCLEOTIDE SEQUENCE</scope>
    <source>
        <strain evidence="2">ChiBcec16-1751</strain>
    </source>
</reference>
<evidence type="ECO:0000313" key="3">
    <source>
        <dbReference type="Proteomes" id="UP000886741"/>
    </source>
</evidence>
<reference evidence="2" key="2">
    <citation type="journal article" date="2021" name="PeerJ">
        <title>Extensive microbial diversity within the chicken gut microbiome revealed by metagenomics and culture.</title>
        <authorList>
            <person name="Gilroy R."/>
            <person name="Ravi A."/>
            <person name="Getino M."/>
            <person name="Pursley I."/>
            <person name="Horton D.L."/>
            <person name="Alikhan N.F."/>
            <person name="Baker D."/>
            <person name="Gharbi K."/>
            <person name="Hall N."/>
            <person name="Watson M."/>
            <person name="Adriaenssens E.M."/>
            <person name="Foster-Nyarko E."/>
            <person name="Jarju S."/>
            <person name="Secka A."/>
            <person name="Antonio M."/>
            <person name="Oren A."/>
            <person name="Chaudhuri R.R."/>
            <person name="La Ragione R."/>
            <person name="Hildebrand F."/>
            <person name="Pallen M.J."/>
        </authorList>
    </citation>
    <scope>NUCLEOTIDE SEQUENCE</scope>
    <source>
        <strain evidence="2">ChiBcec16-1751</strain>
    </source>
</reference>
<feature type="non-terminal residue" evidence="2">
    <location>
        <position position="1"/>
    </location>
</feature>
<accession>A0A9D1FB70</accession>
<dbReference type="EMBL" id="DVJJ01000161">
    <property type="protein sequence ID" value="HIS65759.1"/>
    <property type="molecule type" value="Genomic_DNA"/>
</dbReference>
<proteinExistence type="predicted"/>
<comment type="caution">
    <text evidence="2">The sequence shown here is derived from an EMBL/GenBank/DDBJ whole genome shotgun (WGS) entry which is preliminary data.</text>
</comment>
<organism evidence="2 3">
    <name type="scientific">Candidatus Avoscillospira avistercoris</name>
    <dbReference type="NCBI Taxonomy" id="2840707"/>
    <lineage>
        <taxon>Bacteria</taxon>
        <taxon>Bacillati</taxon>
        <taxon>Bacillota</taxon>
        <taxon>Clostridia</taxon>
        <taxon>Eubacteriales</taxon>
        <taxon>Oscillospiraceae</taxon>
        <taxon>Oscillospiraceae incertae sedis</taxon>
        <taxon>Candidatus Avoscillospira</taxon>
    </lineage>
</organism>
<dbReference type="AlphaFoldDB" id="A0A9D1FB70"/>
<evidence type="ECO:0000259" key="1">
    <source>
        <dbReference type="Pfam" id="PF14301"/>
    </source>
</evidence>
<dbReference type="InterPro" id="IPR025484">
    <property type="entry name" value="DUF4376"/>
</dbReference>
<gene>
    <name evidence="2" type="ORF">IAA83_10410</name>
</gene>
<sequence length="149" mass="16649">IHLYGIQEDAWEKFQFEGGDWYQPPLEEVKAQRIAQSKADLAVYLESHPIQWTDGAYYAITAEKQQQLTGKILSATLAQQTSTPYTLTWNSTGQVCKEWTLEELGKLAFAIDARVTALVGYQQTQEVAMRDAASLEALAAIEVDYDTVG</sequence>
<dbReference type="Pfam" id="PF14301">
    <property type="entry name" value="DUF4376"/>
    <property type="match status" value="1"/>
</dbReference>
<name>A0A9D1FB70_9FIRM</name>
<dbReference type="Proteomes" id="UP000886741">
    <property type="component" value="Unassembled WGS sequence"/>
</dbReference>
<protein>
    <recommendedName>
        <fullName evidence="1">DUF4376 domain-containing protein</fullName>
    </recommendedName>
</protein>